<dbReference type="EnsemblPlants" id="TuG1812G0500000220.01.T01">
    <property type="protein sequence ID" value="TuG1812G0500000220.01.T01.cds275341"/>
    <property type="gene ID" value="TuG1812G0500000220.01"/>
</dbReference>
<dbReference type="Gramene" id="TuG1812G0500000220.01.T01">
    <property type="protein sequence ID" value="TuG1812G0500000220.01.T01.cds275341"/>
    <property type="gene ID" value="TuG1812G0500000220.01"/>
</dbReference>
<reference evidence="2" key="3">
    <citation type="submission" date="2022-06" db="UniProtKB">
        <authorList>
            <consortium name="EnsemblPlants"/>
        </authorList>
    </citation>
    <scope>IDENTIFICATION</scope>
</reference>
<organism evidence="2 3">
    <name type="scientific">Triticum urartu</name>
    <name type="common">Red wild einkorn</name>
    <name type="synonym">Crithodium urartu</name>
    <dbReference type="NCBI Taxonomy" id="4572"/>
    <lineage>
        <taxon>Eukaryota</taxon>
        <taxon>Viridiplantae</taxon>
        <taxon>Streptophyta</taxon>
        <taxon>Embryophyta</taxon>
        <taxon>Tracheophyta</taxon>
        <taxon>Spermatophyta</taxon>
        <taxon>Magnoliopsida</taxon>
        <taxon>Liliopsida</taxon>
        <taxon>Poales</taxon>
        <taxon>Poaceae</taxon>
        <taxon>BOP clade</taxon>
        <taxon>Pooideae</taxon>
        <taxon>Triticodae</taxon>
        <taxon>Triticeae</taxon>
        <taxon>Triticinae</taxon>
        <taxon>Triticum</taxon>
    </lineage>
</organism>
<evidence type="ECO:0000256" key="1">
    <source>
        <dbReference type="SAM" id="MobiDB-lite"/>
    </source>
</evidence>
<reference evidence="3" key="1">
    <citation type="journal article" date="2013" name="Nature">
        <title>Draft genome of the wheat A-genome progenitor Triticum urartu.</title>
        <authorList>
            <person name="Ling H.Q."/>
            <person name="Zhao S."/>
            <person name="Liu D."/>
            <person name="Wang J."/>
            <person name="Sun H."/>
            <person name="Zhang C."/>
            <person name="Fan H."/>
            <person name="Li D."/>
            <person name="Dong L."/>
            <person name="Tao Y."/>
            <person name="Gao C."/>
            <person name="Wu H."/>
            <person name="Li Y."/>
            <person name="Cui Y."/>
            <person name="Guo X."/>
            <person name="Zheng S."/>
            <person name="Wang B."/>
            <person name="Yu K."/>
            <person name="Liang Q."/>
            <person name="Yang W."/>
            <person name="Lou X."/>
            <person name="Chen J."/>
            <person name="Feng M."/>
            <person name="Jian J."/>
            <person name="Zhang X."/>
            <person name="Luo G."/>
            <person name="Jiang Y."/>
            <person name="Liu J."/>
            <person name="Wang Z."/>
            <person name="Sha Y."/>
            <person name="Zhang B."/>
            <person name="Wu H."/>
            <person name="Tang D."/>
            <person name="Shen Q."/>
            <person name="Xue P."/>
            <person name="Zou S."/>
            <person name="Wang X."/>
            <person name="Liu X."/>
            <person name="Wang F."/>
            <person name="Yang Y."/>
            <person name="An X."/>
            <person name="Dong Z."/>
            <person name="Zhang K."/>
            <person name="Zhang X."/>
            <person name="Luo M.C."/>
            <person name="Dvorak J."/>
            <person name="Tong Y."/>
            <person name="Wang J."/>
            <person name="Yang H."/>
            <person name="Li Z."/>
            <person name="Wang D."/>
            <person name="Zhang A."/>
            <person name="Wang J."/>
        </authorList>
    </citation>
    <scope>NUCLEOTIDE SEQUENCE</scope>
    <source>
        <strain evidence="3">cv. G1812</strain>
    </source>
</reference>
<reference evidence="2" key="2">
    <citation type="submission" date="2018-03" db="EMBL/GenBank/DDBJ databases">
        <title>The Triticum urartu genome reveals the dynamic nature of wheat genome evolution.</title>
        <authorList>
            <person name="Ling H."/>
            <person name="Ma B."/>
            <person name="Shi X."/>
            <person name="Liu H."/>
            <person name="Dong L."/>
            <person name="Sun H."/>
            <person name="Cao Y."/>
            <person name="Gao Q."/>
            <person name="Zheng S."/>
            <person name="Li Y."/>
            <person name="Yu Y."/>
            <person name="Du H."/>
            <person name="Qi M."/>
            <person name="Li Y."/>
            <person name="Yu H."/>
            <person name="Cui Y."/>
            <person name="Wang N."/>
            <person name="Chen C."/>
            <person name="Wu H."/>
            <person name="Zhao Y."/>
            <person name="Zhang J."/>
            <person name="Li Y."/>
            <person name="Zhou W."/>
            <person name="Zhang B."/>
            <person name="Hu W."/>
            <person name="Eijk M."/>
            <person name="Tang J."/>
            <person name="Witsenboer H."/>
            <person name="Zhao S."/>
            <person name="Li Z."/>
            <person name="Zhang A."/>
            <person name="Wang D."/>
            <person name="Liang C."/>
        </authorList>
    </citation>
    <scope>NUCLEOTIDE SEQUENCE [LARGE SCALE GENOMIC DNA]</scope>
    <source>
        <strain evidence="2">cv. G1812</strain>
    </source>
</reference>
<accession>A0A8R7QA17</accession>
<dbReference type="Proteomes" id="UP000015106">
    <property type="component" value="Chromosome 5"/>
</dbReference>
<name>A0A8R7QA17_TRIUA</name>
<evidence type="ECO:0000313" key="3">
    <source>
        <dbReference type="Proteomes" id="UP000015106"/>
    </source>
</evidence>
<protein>
    <submittedName>
        <fullName evidence="2">Uncharacterized protein</fullName>
    </submittedName>
</protein>
<keyword evidence="3" id="KW-1185">Reference proteome</keyword>
<proteinExistence type="predicted"/>
<evidence type="ECO:0000313" key="2">
    <source>
        <dbReference type="EnsemblPlants" id="TuG1812G0500000220.01.T01.cds275341"/>
    </source>
</evidence>
<dbReference type="AlphaFoldDB" id="A0A8R7QA17"/>
<sequence>MCTGPLSQPASILEAATVRRGRACQRAGGGVRKRRPAWAGAATRLGRESLPNLLLGRHTPADGSSTRAAQAATHMNPWGGDAVDVGWREAPRPSMESGA</sequence>
<feature type="region of interest" description="Disordered" evidence="1">
    <location>
        <begin position="54"/>
        <end position="99"/>
    </location>
</feature>